<accession>A0ABV1MX33</accession>
<gene>
    <name evidence="1" type="ORF">ABNX05_20800</name>
</gene>
<proteinExistence type="predicted"/>
<sequence length="108" mass="13043">MKKLDSEFNFLEDMYEDSYFPSFLVDKLKSHIVNVVHFIEENTYTIEEIQEKLDEMTIAINELQNEFYENDSEIETFARDSIGLTVEKILQYFEIDIDIEEALRERDW</sequence>
<dbReference type="EMBL" id="JBEGDG010000020">
    <property type="protein sequence ID" value="MEQ6357073.1"/>
    <property type="molecule type" value="Genomic_DNA"/>
</dbReference>
<keyword evidence="2" id="KW-1185">Reference proteome</keyword>
<evidence type="ECO:0000313" key="1">
    <source>
        <dbReference type="EMBL" id="MEQ6357073.1"/>
    </source>
</evidence>
<reference evidence="1 2" key="1">
    <citation type="submission" date="2024-06" db="EMBL/GenBank/DDBJ databases">
        <title>Lysinibacillus zambalefons sp. nov., a Novel Firmicute Isolated from the Poon Bato Zambales Hyperalkaline Spring.</title>
        <authorList>
            <person name="Aja J.A."/>
            <person name="Lazaro J.E.H."/>
            <person name="Llorin L.D."/>
            <person name="Lim K.R."/>
            <person name="Teodosio J."/>
            <person name="Dalisay D.S."/>
        </authorList>
    </citation>
    <scope>NUCLEOTIDE SEQUENCE [LARGE SCALE GENOMIC DNA]</scope>
    <source>
        <strain evidence="1 2">M3</strain>
    </source>
</reference>
<dbReference type="RefSeq" id="WP_349661450.1">
    <property type="nucleotide sequence ID" value="NZ_JBEGDG010000020.1"/>
</dbReference>
<evidence type="ECO:0000313" key="2">
    <source>
        <dbReference type="Proteomes" id="UP001478862"/>
    </source>
</evidence>
<organism evidence="1 2">
    <name type="scientific">Lysinibacillus zambalensis</name>
    <dbReference type="NCBI Taxonomy" id="3160866"/>
    <lineage>
        <taxon>Bacteria</taxon>
        <taxon>Bacillati</taxon>
        <taxon>Bacillota</taxon>
        <taxon>Bacilli</taxon>
        <taxon>Bacillales</taxon>
        <taxon>Bacillaceae</taxon>
        <taxon>Lysinibacillus</taxon>
    </lineage>
</organism>
<dbReference type="Pfam" id="PF18977">
    <property type="entry name" value="DUF5713"/>
    <property type="match status" value="1"/>
</dbReference>
<name>A0ABV1MX33_9BACI</name>
<protein>
    <submittedName>
        <fullName evidence="1">DUF5713 family protein</fullName>
    </submittedName>
</protein>
<dbReference type="Proteomes" id="UP001478862">
    <property type="component" value="Unassembled WGS sequence"/>
</dbReference>
<comment type="caution">
    <text evidence="1">The sequence shown here is derived from an EMBL/GenBank/DDBJ whole genome shotgun (WGS) entry which is preliminary data.</text>
</comment>
<dbReference type="InterPro" id="IPR043767">
    <property type="entry name" value="DUF5713"/>
</dbReference>